<evidence type="ECO:0000313" key="21">
    <source>
        <dbReference type="EMBL" id="GIY02400.1"/>
    </source>
</evidence>
<dbReference type="GO" id="GO:0048015">
    <property type="term" value="P:phosphatidylinositol-mediated signaling"/>
    <property type="evidence" value="ECO:0007669"/>
    <property type="project" value="TreeGrafter"/>
</dbReference>
<dbReference type="GO" id="GO:0016829">
    <property type="term" value="F:lyase activity"/>
    <property type="evidence" value="ECO:0007669"/>
    <property type="project" value="UniProtKB-KW"/>
</dbReference>
<keyword evidence="9 13" id="KW-0443">Lipid metabolism</keyword>
<evidence type="ECO:0000256" key="1">
    <source>
        <dbReference type="ARBA" id="ARBA00000110"/>
    </source>
</evidence>
<dbReference type="InterPro" id="IPR011992">
    <property type="entry name" value="EF-hand-dom_pair"/>
</dbReference>
<organism evidence="21 22">
    <name type="scientific">Caerostris darwini</name>
    <dbReference type="NCBI Taxonomy" id="1538125"/>
    <lineage>
        <taxon>Eukaryota</taxon>
        <taxon>Metazoa</taxon>
        <taxon>Ecdysozoa</taxon>
        <taxon>Arthropoda</taxon>
        <taxon>Chelicerata</taxon>
        <taxon>Arachnida</taxon>
        <taxon>Araneae</taxon>
        <taxon>Araneomorphae</taxon>
        <taxon>Entelegynae</taxon>
        <taxon>Araneoidea</taxon>
        <taxon>Araneidae</taxon>
        <taxon>Caerostris</taxon>
    </lineage>
</organism>
<dbReference type="SMART" id="SM00148">
    <property type="entry name" value="PLCXc"/>
    <property type="match status" value="1"/>
</dbReference>
<keyword evidence="4" id="KW-0964">Secreted</keyword>
<dbReference type="GO" id="GO:0005509">
    <property type="term" value="F:calcium ion binding"/>
    <property type="evidence" value="ECO:0007669"/>
    <property type="project" value="UniProtKB-UniRule"/>
</dbReference>
<dbReference type="Gene3D" id="3.20.20.190">
    <property type="entry name" value="Phosphatidylinositol (PI) phosphodiesterase"/>
    <property type="match status" value="1"/>
</dbReference>
<evidence type="ECO:0000256" key="15">
    <source>
        <dbReference type="PIRSR" id="PIRSR000956-2"/>
    </source>
</evidence>
<feature type="active site" evidence="14">
    <location>
        <position position="313"/>
    </location>
</feature>
<dbReference type="Gene3D" id="2.60.40.150">
    <property type="entry name" value="C2 domain"/>
    <property type="match status" value="1"/>
</dbReference>
<evidence type="ECO:0000256" key="9">
    <source>
        <dbReference type="ARBA" id="ARBA00023098"/>
    </source>
</evidence>
<evidence type="ECO:0000256" key="5">
    <source>
        <dbReference type="ARBA" id="ARBA00022723"/>
    </source>
</evidence>
<dbReference type="Gene3D" id="2.30.29.240">
    <property type="match status" value="1"/>
</dbReference>
<keyword evidence="17" id="KW-0175">Coiled coil</keyword>
<evidence type="ECO:0000259" key="20">
    <source>
        <dbReference type="PROSITE" id="PS50008"/>
    </source>
</evidence>
<dbReference type="SUPFAM" id="SSF47473">
    <property type="entry name" value="EF-hand"/>
    <property type="match status" value="1"/>
</dbReference>
<dbReference type="FunFam" id="1.10.238.10:FF:000024">
    <property type="entry name" value="1-phosphatidylinositol 4,5-bisphosphate phosphodiesterase"/>
    <property type="match status" value="1"/>
</dbReference>
<dbReference type="InterPro" id="IPR001711">
    <property type="entry name" value="PLipase_C_Pinositol-sp_Y"/>
</dbReference>
<comment type="catalytic activity">
    <reaction evidence="1">
        <text>an N-(acyl)-sphingosylphosphoethanolamine = an N-(acyl)-sphingosyl-1,3-cyclic phosphate + ethanolamine</text>
        <dbReference type="Rhea" id="RHEA:60648"/>
        <dbReference type="ChEBI" id="CHEBI:57603"/>
        <dbReference type="ChEBI" id="CHEBI:143891"/>
        <dbReference type="ChEBI" id="CHEBI:143892"/>
    </reaction>
</comment>
<evidence type="ECO:0000256" key="2">
    <source>
        <dbReference type="ARBA" id="ARBA00001195"/>
    </source>
</evidence>
<dbReference type="PROSITE" id="PS50008">
    <property type="entry name" value="PIPLC_Y_DOMAIN"/>
    <property type="match status" value="1"/>
</dbReference>
<keyword evidence="6 13" id="KW-0378">Hydrolase</keyword>
<feature type="binding site" evidence="15">
    <location>
        <position position="394"/>
    </location>
    <ligand>
        <name>Ca(2+)</name>
        <dbReference type="ChEBI" id="CHEBI:29108"/>
    </ligand>
</feature>
<keyword evidence="5 15" id="KW-0479">Metal-binding</keyword>
<dbReference type="GO" id="GO:0043153">
    <property type="term" value="P:entrainment of circadian clock by photoperiod"/>
    <property type="evidence" value="ECO:0007669"/>
    <property type="project" value="UniProtKB-ARBA"/>
</dbReference>
<accession>A0AAV4PZ35</accession>
<feature type="domain" description="PI-PLC Y-box" evidence="20">
    <location>
        <begin position="554"/>
        <end position="670"/>
    </location>
</feature>
<dbReference type="GO" id="GO:0008344">
    <property type="term" value="P:adult locomotory behavior"/>
    <property type="evidence" value="ECO:0007669"/>
    <property type="project" value="UniProtKB-ARBA"/>
</dbReference>
<dbReference type="InterPro" id="IPR001192">
    <property type="entry name" value="PI-PLC_fam"/>
</dbReference>
<evidence type="ECO:0000256" key="7">
    <source>
        <dbReference type="ARBA" id="ARBA00022842"/>
    </source>
</evidence>
<keyword evidence="22" id="KW-1185">Reference proteome</keyword>
<dbReference type="InterPro" id="IPR037862">
    <property type="entry name" value="PLC-beta_PH"/>
</dbReference>
<dbReference type="SUPFAM" id="SSF49562">
    <property type="entry name" value="C2 domain (Calcium/lipid-binding domain, CaLB)"/>
    <property type="match status" value="1"/>
</dbReference>
<dbReference type="GO" id="GO:0016042">
    <property type="term" value="P:lipid catabolic process"/>
    <property type="evidence" value="ECO:0007669"/>
    <property type="project" value="UniProtKB-KW"/>
</dbReference>
<feature type="binding site" evidence="15">
    <location>
        <position position="314"/>
    </location>
    <ligand>
        <name>Ca(2+)</name>
        <dbReference type="ChEBI" id="CHEBI:29108"/>
    </ligand>
</feature>
<dbReference type="PROSITE" id="PS50007">
    <property type="entry name" value="PIPLC_X_DOMAIN"/>
    <property type="match status" value="1"/>
</dbReference>
<evidence type="ECO:0000256" key="13">
    <source>
        <dbReference type="PIRNR" id="PIRNR000956"/>
    </source>
</evidence>
<dbReference type="InterPro" id="IPR017946">
    <property type="entry name" value="PLC-like_Pdiesterase_TIM-brl"/>
</dbReference>
<reference evidence="21 22" key="1">
    <citation type="submission" date="2021-06" db="EMBL/GenBank/DDBJ databases">
        <title>Caerostris darwini draft genome.</title>
        <authorList>
            <person name="Kono N."/>
            <person name="Arakawa K."/>
        </authorList>
    </citation>
    <scope>NUCLEOTIDE SEQUENCE [LARGE SCALE GENOMIC DNA]</scope>
</reference>
<evidence type="ECO:0000256" key="11">
    <source>
        <dbReference type="ARBA" id="ARBA00023224"/>
    </source>
</evidence>
<dbReference type="Pfam" id="PF09279">
    <property type="entry name" value="EF-hand_like"/>
    <property type="match status" value="1"/>
</dbReference>
<keyword evidence="15" id="KW-0106">Calcium</keyword>
<dbReference type="PIRSF" id="PIRSF000956">
    <property type="entry name" value="PLC-beta"/>
    <property type="match status" value="1"/>
</dbReference>
<evidence type="ECO:0000256" key="10">
    <source>
        <dbReference type="ARBA" id="ARBA00023157"/>
    </source>
</evidence>
<dbReference type="Pfam" id="PF00387">
    <property type="entry name" value="PI-PLC-Y"/>
    <property type="match status" value="1"/>
</dbReference>
<evidence type="ECO:0000256" key="6">
    <source>
        <dbReference type="ARBA" id="ARBA00022801"/>
    </source>
</evidence>
<dbReference type="GO" id="GO:0005737">
    <property type="term" value="C:cytoplasm"/>
    <property type="evidence" value="ECO:0007669"/>
    <property type="project" value="TreeGrafter"/>
</dbReference>
<gene>
    <name evidence="21" type="primary">Plc21C</name>
    <name evidence="21" type="ORF">CDAR_576181</name>
</gene>
<name>A0AAV4PZ35_9ARAC</name>
<feature type="coiled-coil region" evidence="17">
    <location>
        <begin position="1159"/>
        <end position="1197"/>
    </location>
</feature>
<dbReference type="SMART" id="SM00149">
    <property type="entry name" value="PLCYc"/>
    <property type="match status" value="1"/>
</dbReference>
<dbReference type="SUPFAM" id="SSF69989">
    <property type="entry name" value="C-terminal domain of PLC-beta"/>
    <property type="match status" value="1"/>
</dbReference>
<dbReference type="Proteomes" id="UP001054837">
    <property type="component" value="Unassembled WGS sequence"/>
</dbReference>
<evidence type="ECO:0000256" key="17">
    <source>
        <dbReference type="SAM" id="Coils"/>
    </source>
</evidence>
<sequence length="1225" mass="139084">MAGAKSGVHVVQLKPISVPKSLVEGNKFVKWDDDSGIGTPVTLKVDEKGFFLYWTDQNKETEFLEISSIRDIRTGRYARVPKEGKLKDSVTMGPPDIPLEEKTVTVVYGPDLVNISFLHFCCIGREIAQEWTDALMKMAYNLLALNAPTTTFLEKLYTKIKLMVDRDGKVPVKNVVKLFAQNREDKKKSGKSFGVMWCCDWKGREEVDAIFERLTGSKKKGMTVDQLAEFLNKEQRDPRLNEILYPYADAARVQEIIMQYEPHKSYAQKGLLSVDGFLRYLMGAENVIVAPEKFDLNLDMDQPLSHYFINSSHNTYLTGHQLTGKSSVEIYRQCLLSGCRCVELDCWNGKYSDEEPIITHGYTVVTEVLLKEVLEAIAESAFKTSDYPVLLSFENHCSPKQQAKMAMYCTKILGDLLLTEPLPSCELRADQPLPSPNQLLRKILIKNKKKHYPKSVSSAKSTIAIEKEEEPSVQPSTTPEKIKLTPTASDEPKGIPKTGALTNGGPEMERVPSEMDDSGSDSGSDEEEQADTEQQVEDQNEGTAAKESEAGAEMSALVLYTQPVRFHSFEHAEKRNRCYEISSFVETQATNLLKEHPVEFVNYNKRQLSRIYPKGTRVDSSNYMPQVFWNAGCQLVALNFQSLDLGMQLNMGIFEYNGRSGYLLKPNFMRREDRKFDPFTESTVDGIIAGTVTIKIISGQLLTDKRVGTYVEVDMYGLPADTVRRRFRTRTVPNNGINPMYDEEPFVFKKVVLPDLACLRIAVYEDGGKFIGHRVLPVVGLRPGYRHISLRNESGQPLQFHTLFVQITVKDYVPDGFSELADALANPIAYQSIMEKHACQLMALTDDDENGEDVKESGRSPAKLSLCSDSGHQSANKDDKSDSRGSSRHNTVNGNIQRMTSGSTSPAAMPSLKRQETLRRGLAQSVRSLSDENSQERIPSLLESEEANITAEPLEKIKEYKSVLKVMAKLEKELQTTRKKHEKMKEKERDLLLQREEKLSKAQEHQKTHIVKNHSKLVKKGSGIDVQLLKRKSEAGLQAMSVEHQTKLEELQKVHSQTLMSITREMYKAELELYDRYQEPLYSAIEKSLQISQTAQMEHLKSLHDREVAELMKRLEVQNKEEMKDLSKKHKDKNELARIKRESHQRLIDQAVAERQRFSSLLEKRKSELERQHLEIKKQLEEERNSARERLQQEFQSRISKLLLSAEGPSCSISPLLETVERTPL</sequence>
<dbReference type="InterPro" id="IPR000008">
    <property type="entry name" value="C2_dom"/>
</dbReference>
<dbReference type="FunFam" id="2.60.40.150:FF:000008">
    <property type="entry name" value="1-phosphatidylinositol 4,5-bisphosphate phosphodiesterase"/>
    <property type="match status" value="1"/>
</dbReference>
<dbReference type="PANTHER" id="PTHR10336">
    <property type="entry name" value="PHOSPHOINOSITIDE-SPECIFIC PHOSPHOLIPASE C FAMILY PROTEIN"/>
    <property type="match status" value="1"/>
</dbReference>
<evidence type="ECO:0000256" key="12">
    <source>
        <dbReference type="ARBA" id="ARBA00023239"/>
    </source>
</evidence>
<feature type="domain" description="C2" evidence="19">
    <location>
        <begin position="673"/>
        <end position="798"/>
    </location>
</feature>
<dbReference type="InterPro" id="IPR042531">
    <property type="entry name" value="PLC-beta_C_sf"/>
</dbReference>
<keyword evidence="7" id="KW-0460">Magnesium</keyword>
<dbReference type="GO" id="GO:0046488">
    <property type="term" value="P:phosphatidylinositol metabolic process"/>
    <property type="evidence" value="ECO:0007669"/>
    <property type="project" value="TreeGrafter"/>
</dbReference>
<feature type="compositionally biased region" description="Polar residues" evidence="18">
    <location>
        <begin position="889"/>
        <end position="906"/>
    </location>
</feature>
<evidence type="ECO:0000256" key="8">
    <source>
        <dbReference type="ARBA" id="ARBA00022963"/>
    </source>
</evidence>
<dbReference type="PRINTS" id="PR00390">
    <property type="entry name" value="PHPHLIPASEC"/>
</dbReference>
<evidence type="ECO:0000259" key="19">
    <source>
        <dbReference type="PROSITE" id="PS50004"/>
    </source>
</evidence>
<keyword evidence="10" id="KW-1015">Disulfide bond</keyword>
<comment type="subcellular location">
    <subcellularLocation>
        <location evidence="3">Secreted</location>
    </subcellularLocation>
</comment>
<dbReference type="AlphaFoldDB" id="A0AAV4PZ35"/>
<dbReference type="Pfam" id="PF00388">
    <property type="entry name" value="PI-PLC-X"/>
    <property type="match status" value="1"/>
</dbReference>
<dbReference type="SUPFAM" id="SSF50729">
    <property type="entry name" value="PH domain-like"/>
    <property type="match status" value="1"/>
</dbReference>
<dbReference type="Gene3D" id="1.10.238.10">
    <property type="entry name" value="EF-hand"/>
    <property type="match status" value="1"/>
</dbReference>
<dbReference type="Pfam" id="PF22631">
    <property type="entry name" value="PLCB1-4-like_EFh"/>
    <property type="match status" value="1"/>
</dbReference>
<dbReference type="GO" id="GO:0005576">
    <property type="term" value="C:extracellular region"/>
    <property type="evidence" value="ECO:0007669"/>
    <property type="project" value="UniProtKB-SubCell"/>
</dbReference>
<evidence type="ECO:0000256" key="18">
    <source>
        <dbReference type="SAM" id="MobiDB-lite"/>
    </source>
</evidence>
<feature type="coiled-coil region" evidence="17">
    <location>
        <begin position="960"/>
        <end position="987"/>
    </location>
</feature>
<dbReference type="PANTHER" id="PTHR10336:SF149">
    <property type="entry name" value="1-PHOSPHATIDYLINOSITOL 4,5-BISPHOSPHATE PHOSPHODIESTERASE CLASSES I AND II"/>
    <property type="match status" value="1"/>
</dbReference>
<dbReference type="EC" id="3.1.4.11" evidence="13"/>
<evidence type="ECO:0000256" key="3">
    <source>
        <dbReference type="ARBA" id="ARBA00004613"/>
    </source>
</evidence>
<dbReference type="CDD" id="cd00275">
    <property type="entry name" value="C2_PLC_like"/>
    <property type="match status" value="1"/>
</dbReference>
<feature type="binding site" evidence="15">
    <location>
        <position position="345"/>
    </location>
    <ligand>
        <name>Ca(2+)</name>
        <dbReference type="ChEBI" id="CHEBI:29108"/>
    </ligand>
</feature>
<dbReference type="CDD" id="cd13361">
    <property type="entry name" value="PH_PLC_beta"/>
    <property type="match status" value="1"/>
</dbReference>
<comment type="caution">
    <text evidence="21">The sequence shown here is derived from an EMBL/GenBank/DDBJ whole genome shotgun (WGS) entry which is preliminary data.</text>
</comment>
<evidence type="ECO:0000256" key="14">
    <source>
        <dbReference type="PIRSR" id="PIRSR000956-1"/>
    </source>
</evidence>
<dbReference type="SMART" id="SM00239">
    <property type="entry name" value="C2"/>
    <property type="match status" value="1"/>
</dbReference>
<dbReference type="PROSITE" id="PS50004">
    <property type="entry name" value="C2"/>
    <property type="match status" value="1"/>
</dbReference>
<feature type="binding site" evidence="15">
    <location>
        <position position="343"/>
    </location>
    <ligand>
        <name>Ca(2+)</name>
        <dbReference type="ChEBI" id="CHEBI:29108"/>
    </ligand>
</feature>
<keyword evidence="11 13" id="KW-0807">Transducer</keyword>
<dbReference type="GO" id="GO:0004435">
    <property type="term" value="F:phosphatidylinositol-4,5-bisphosphate phospholipase C activity"/>
    <property type="evidence" value="ECO:0007669"/>
    <property type="project" value="UniProtKB-UniRule"/>
</dbReference>
<dbReference type="InterPro" id="IPR015359">
    <property type="entry name" value="PLC_EF-hand-like"/>
</dbReference>
<protein>
    <recommendedName>
        <fullName evidence="13">1-phosphatidylinositol 4,5-bisphosphate phosphodiesterase</fullName>
        <ecNumber evidence="13">3.1.4.11</ecNumber>
    </recommendedName>
</protein>
<feature type="region of interest" description="Disordered" evidence="18">
    <location>
        <begin position="455"/>
        <end position="549"/>
    </location>
</feature>
<dbReference type="SUPFAM" id="SSF51695">
    <property type="entry name" value="PLC-like phosphodiesterases"/>
    <property type="match status" value="1"/>
</dbReference>
<dbReference type="InterPro" id="IPR035892">
    <property type="entry name" value="C2_domain_sf"/>
</dbReference>
<evidence type="ECO:0000313" key="22">
    <source>
        <dbReference type="Proteomes" id="UP001054837"/>
    </source>
</evidence>
<dbReference type="InterPro" id="IPR016280">
    <property type="entry name" value="PLC-beta"/>
</dbReference>
<comment type="cofactor">
    <cofactor evidence="15">
        <name>Ca(2+)</name>
        <dbReference type="ChEBI" id="CHEBI:29108"/>
    </cofactor>
    <text evidence="15">Binds 1 Ca(2+) ion per subunit.</text>
</comment>
<dbReference type="EMBL" id="BPLQ01003669">
    <property type="protein sequence ID" value="GIY02400.1"/>
    <property type="molecule type" value="Genomic_DNA"/>
</dbReference>
<evidence type="ECO:0000256" key="16">
    <source>
        <dbReference type="RuleBase" id="RU361133"/>
    </source>
</evidence>
<keyword evidence="12" id="KW-0456">Lyase</keyword>
<dbReference type="GO" id="GO:0051209">
    <property type="term" value="P:release of sequestered calcium ion into cytosol"/>
    <property type="evidence" value="ECO:0007669"/>
    <property type="project" value="TreeGrafter"/>
</dbReference>
<keyword evidence="8 13" id="KW-0442">Lipid degradation</keyword>
<dbReference type="InterPro" id="IPR000909">
    <property type="entry name" value="PLipase_C_PInositol-sp_X_dom"/>
</dbReference>
<feature type="active site" evidence="14">
    <location>
        <position position="360"/>
    </location>
</feature>
<feature type="compositionally biased region" description="Basic and acidic residues" evidence="18">
    <location>
        <begin position="875"/>
        <end position="885"/>
    </location>
</feature>
<dbReference type="Pfam" id="PF17787">
    <property type="entry name" value="PH_14"/>
    <property type="match status" value="1"/>
</dbReference>
<dbReference type="InterPro" id="IPR053945">
    <property type="entry name" value="PLCB1-4-like_EFh"/>
</dbReference>
<feature type="region of interest" description="Disordered" evidence="18">
    <location>
        <begin position="849"/>
        <end position="938"/>
    </location>
</feature>
<evidence type="ECO:0000256" key="4">
    <source>
        <dbReference type="ARBA" id="ARBA00022525"/>
    </source>
</evidence>
<dbReference type="GO" id="GO:0007186">
    <property type="term" value="P:G protein-coupled receptor signaling pathway"/>
    <property type="evidence" value="ECO:0007669"/>
    <property type="project" value="TreeGrafter"/>
</dbReference>
<proteinExistence type="predicted"/>
<comment type="catalytic activity">
    <reaction evidence="2 13 16">
        <text>a 1,2-diacyl-sn-glycero-3-phospho-(1D-myo-inositol-4,5-bisphosphate) + H2O = 1D-myo-inositol 1,4,5-trisphosphate + a 1,2-diacyl-sn-glycerol + H(+)</text>
        <dbReference type="Rhea" id="RHEA:33179"/>
        <dbReference type="ChEBI" id="CHEBI:15377"/>
        <dbReference type="ChEBI" id="CHEBI:15378"/>
        <dbReference type="ChEBI" id="CHEBI:17815"/>
        <dbReference type="ChEBI" id="CHEBI:58456"/>
        <dbReference type="ChEBI" id="CHEBI:203600"/>
        <dbReference type="EC" id="3.1.4.11"/>
    </reaction>
</comment>
<dbReference type="Gene3D" id="1.20.1230.10">
    <property type="entry name" value="Phospholipase C beta, distal C-terminal domain"/>
    <property type="match status" value="1"/>
</dbReference>
<dbReference type="CDD" id="cd08591">
    <property type="entry name" value="PI-PLCc_beta"/>
    <property type="match status" value="1"/>
</dbReference>
<feature type="compositionally biased region" description="Acidic residues" evidence="18">
    <location>
        <begin position="514"/>
        <end position="540"/>
    </location>
</feature>